<dbReference type="AlphaFoldDB" id="A0A6M8U7Q1"/>
<name>A0A6M8U7Q1_9GAMM</name>
<protein>
    <submittedName>
        <fullName evidence="2">SDR family oxidoreductase</fullName>
    </submittedName>
</protein>
<dbReference type="SUPFAM" id="SSF51735">
    <property type="entry name" value="NAD(P)-binding Rossmann-fold domains"/>
    <property type="match status" value="1"/>
</dbReference>
<proteinExistence type="inferred from homology"/>
<reference evidence="2 3" key="1">
    <citation type="submission" date="2020-06" db="EMBL/GenBank/DDBJ databases">
        <title>Genome sequence of Paramixta manurensis strain PD-1.</title>
        <authorList>
            <person name="Lee C.W."/>
            <person name="Kim J."/>
        </authorList>
    </citation>
    <scope>NUCLEOTIDE SEQUENCE [LARGE SCALE GENOMIC DNA]</scope>
    <source>
        <strain evidence="2 3">PD-1</strain>
    </source>
</reference>
<organism evidence="2 3">
    <name type="scientific">Paramixta manurensis</name>
    <dbReference type="NCBI Taxonomy" id="2740817"/>
    <lineage>
        <taxon>Bacteria</taxon>
        <taxon>Pseudomonadati</taxon>
        <taxon>Pseudomonadota</taxon>
        <taxon>Gammaproteobacteria</taxon>
        <taxon>Enterobacterales</taxon>
        <taxon>Erwiniaceae</taxon>
        <taxon>Paramixta</taxon>
    </lineage>
</organism>
<dbReference type="PROSITE" id="PS00061">
    <property type="entry name" value="ADH_SHORT"/>
    <property type="match status" value="1"/>
</dbReference>
<evidence type="ECO:0000313" key="3">
    <source>
        <dbReference type="Proteomes" id="UP000505325"/>
    </source>
</evidence>
<dbReference type="PANTHER" id="PTHR42760:SF40">
    <property type="entry name" value="3-OXOACYL-[ACYL-CARRIER-PROTEIN] REDUCTASE, CHLOROPLASTIC"/>
    <property type="match status" value="1"/>
</dbReference>
<evidence type="ECO:0000256" key="1">
    <source>
        <dbReference type="ARBA" id="ARBA00006484"/>
    </source>
</evidence>
<dbReference type="FunFam" id="3.40.50.720:FF:000084">
    <property type="entry name" value="Short-chain dehydrogenase reductase"/>
    <property type="match status" value="1"/>
</dbReference>
<gene>
    <name evidence="2" type="ORF">PMPD1_0579</name>
</gene>
<accession>A0A6M8U7Q1</accession>
<dbReference type="Gene3D" id="3.40.50.720">
    <property type="entry name" value="NAD(P)-binding Rossmann-like Domain"/>
    <property type="match status" value="1"/>
</dbReference>
<dbReference type="Proteomes" id="UP000505325">
    <property type="component" value="Chromosome"/>
</dbReference>
<dbReference type="PRINTS" id="PR00081">
    <property type="entry name" value="GDHRDH"/>
</dbReference>
<keyword evidence="3" id="KW-1185">Reference proteome</keyword>
<dbReference type="InterPro" id="IPR002347">
    <property type="entry name" value="SDR_fam"/>
</dbReference>
<dbReference type="GO" id="GO:0030497">
    <property type="term" value="P:fatty acid elongation"/>
    <property type="evidence" value="ECO:0007669"/>
    <property type="project" value="TreeGrafter"/>
</dbReference>
<dbReference type="Pfam" id="PF13561">
    <property type="entry name" value="adh_short_C2"/>
    <property type="match status" value="1"/>
</dbReference>
<evidence type="ECO:0000313" key="2">
    <source>
        <dbReference type="EMBL" id="QKJ85554.1"/>
    </source>
</evidence>
<dbReference type="EMBL" id="CP054212">
    <property type="protein sequence ID" value="QKJ85554.1"/>
    <property type="molecule type" value="Genomic_DNA"/>
</dbReference>
<dbReference type="InterPro" id="IPR036291">
    <property type="entry name" value="NAD(P)-bd_dom_sf"/>
</dbReference>
<dbReference type="GO" id="GO:0016616">
    <property type="term" value="F:oxidoreductase activity, acting on the CH-OH group of donors, NAD or NADP as acceptor"/>
    <property type="evidence" value="ECO:0007669"/>
    <property type="project" value="TreeGrafter"/>
</dbReference>
<sequence length="251" mass="26875">MHDFLADFRHDLFHRRTVVVSGGTSGIGLEIARGFSQLGATTIATGSSAAKLAALRDSDDAQRIDFRQLDVGNTQQVDALFASLPQLDLLVNAAGIARPEQEYQEAVFQQVMDTNLTSVMRLTSAALPALSARRGSVVNVASMLSYLADASVPAYCASKSGVVGLTRALAHRYGPQGVRVNAVAPGYHRTEMTRPLWDDPTAAEHIRQRTALKRWGEAEDLVGAVIFLSSDAARYITGVTLPVDGGYVSGM</sequence>
<comment type="similarity">
    <text evidence="1">Belongs to the short-chain dehydrogenases/reductases (SDR) family.</text>
</comment>
<dbReference type="KEGG" id="pmak:PMPD1_0579"/>
<dbReference type="InterPro" id="IPR020904">
    <property type="entry name" value="Sc_DH/Rdtase_CS"/>
</dbReference>
<dbReference type="RefSeq" id="WP_173632636.1">
    <property type="nucleotide sequence ID" value="NZ_CP054212.1"/>
</dbReference>
<dbReference type="PRINTS" id="PR00080">
    <property type="entry name" value="SDRFAMILY"/>
</dbReference>
<dbReference type="PANTHER" id="PTHR42760">
    <property type="entry name" value="SHORT-CHAIN DEHYDROGENASES/REDUCTASES FAMILY MEMBER"/>
    <property type="match status" value="1"/>
</dbReference>